<evidence type="ECO:0000313" key="2">
    <source>
        <dbReference type="Proteomes" id="UP000244336"/>
    </source>
</evidence>
<reference evidence="1 2" key="1">
    <citation type="submission" date="2018-04" db="EMBL/GenBank/DDBJ databases">
        <title>WGS assembly of Panicum hallii var. hallii HAL2.</title>
        <authorList>
            <person name="Lovell J."/>
            <person name="Jenkins J."/>
            <person name="Lowry D."/>
            <person name="Mamidi S."/>
            <person name="Sreedasyam A."/>
            <person name="Weng X."/>
            <person name="Barry K."/>
            <person name="Bonette J."/>
            <person name="Campitelli B."/>
            <person name="Daum C."/>
            <person name="Gordon S."/>
            <person name="Gould B."/>
            <person name="Lipzen A."/>
            <person name="MacQueen A."/>
            <person name="Palacio-Mejia J."/>
            <person name="Plott C."/>
            <person name="Shakirov E."/>
            <person name="Shu S."/>
            <person name="Yoshinaga Y."/>
            <person name="Zane M."/>
            <person name="Rokhsar D."/>
            <person name="Grimwood J."/>
            <person name="Schmutz J."/>
            <person name="Juenger T."/>
        </authorList>
    </citation>
    <scope>NUCLEOTIDE SEQUENCE [LARGE SCALE GENOMIC DNA]</scope>
    <source>
        <strain evidence="2">cv. HAL2</strain>
    </source>
</reference>
<protein>
    <submittedName>
        <fullName evidence="1">Uncharacterized protein</fullName>
    </submittedName>
</protein>
<dbReference type="Proteomes" id="UP000244336">
    <property type="component" value="Chromosome 5"/>
</dbReference>
<name>A0A2T7DH96_9POAL</name>
<evidence type="ECO:0000313" key="1">
    <source>
        <dbReference type="EMBL" id="PUZ54946.1"/>
    </source>
</evidence>
<dbReference type="Gramene" id="PUZ54946">
    <property type="protein sequence ID" value="PUZ54946"/>
    <property type="gene ID" value="GQ55_5G173000"/>
</dbReference>
<accession>A0A2T7DH96</accession>
<gene>
    <name evidence="1" type="ORF">GQ55_5G173000</name>
</gene>
<proteinExistence type="predicted"/>
<dbReference type="AlphaFoldDB" id="A0A2T7DH96"/>
<organism evidence="1 2">
    <name type="scientific">Panicum hallii var. hallii</name>
    <dbReference type="NCBI Taxonomy" id="1504633"/>
    <lineage>
        <taxon>Eukaryota</taxon>
        <taxon>Viridiplantae</taxon>
        <taxon>Streptophyta</taxon>
        <taxon>Embryophyta</taxon>
        <taxon>Tracheophyta</taxon>
        <taxon>Spermatophyta</taxon>
        <taxon>Magnoliopsida</taxon>
        <taxon>Liliopsida</taxon>
        <taxon>Poales</taxon>
        <taxon>Poaceae</taxon>
        <taxon>PACMAD clade</taxon>
        <taxon>Panicoideae</taxon>
        <taxon>Panicodae</taxon>
        <taxon>Paniceae</taxon>
        <taxon>Panicinae</taxon>
        <taxon>Panicum</taxon>
        <taxon>Panicum sect. Panicum</taxon>
    </lineage>
</organism>
<keyword evidence="2" id="KW-1185">Reference proteome</keyword>
<sequence length="47" mass="5057">MRADGQHNREPPPPIMAAILSALVFGGDDGILRKGYEQFMGTSGPTR</sequence>
<dbReference type="EMBL" id="CM009753">
    <property type="protein sequence ID" value="PUZ54946.1"/>
    <property type="molecule type" value="Genomic_DNA"/>
</dbReference>